<dbReference type="InterPro" id="IPR035681">
    <property type="entry name" value="ComA-like_MBL"/>
</dbReference>
<dbReference type="NCBIfam" id="TIGR00360">
    <property type="entry name" value="ComEC_N-term"/>
    <property type="match status" value="1"/>
</dbReference>
<feature type="domain" description="ComEC/Rec2-related protein" evidence="8">
    <location>
        <begin position="239"/>
        <end position="519"/>
    </location>
</feature>
<feature type="transmembrane region" description="Helical" evidence="6">
    <location>
        <begin position="442"/>
        <end position="462"/>
    </location>
</feature>
<dbReference type="InterPro" id="IPR004477">
    <property type="entry name" value="ComEC_N"/>
</dbReference>
<dbReference type="Gene3D" id="3.60.15.10">
    <property type="entry name" value="Ribonuclease Z/Hydroxyacylglutathione hydrolase-like"/>
    <property type="match status" value="1"/>
</dbReference>
<dbReference type="InterPro" id="IPR001279">
    <property type="entry name" value="Metallo-B-lactamas"/>
</dbReference>
<evidence type="ECO:0000259" key="9">
    <source>
        <dbReference type="Pfam" id="PF13567"/>
    </source>
</evidence>
<dbReference type="Pfam" id="PF03772">
    <property type="entry name" value="Competence"/>
    <property type="match status" value="1"/>
</dbReference>
<gene>
    <name evidence="10" type="ORF">D7V64_06895</name>
</gene>
<dbReference type="GO" id="GO:0030420">
    <property type="term" value="P:establishment of competence for transformation"/>
    <property type="evidence" value="ECO:0007669"/>
    <property type="project" value="InterPro"/>
</dbReference>
<dbReference type="AlphaFoldDB" id="A0A3A8GE20"/>
<dbReference type="Pfam" id="PF00753">
    <property type="entry name" value="Lactamase_B"/>
    <property type="match status" value="1"/>
</dbReference>
<comment type="caution">
    <text evidence="10">The sequence shown here is derived from an EMBL/GenBank/DDBJ whole genome shotgun (WGS) entry which is preliminary data.</text>
</comment>
<feature type="domain" description="DUF4131" evidence="9">
    <location>
        <begin position="29"/>
        <end position="184"/>
    </location>
</feature>
<keyword evidence="3 6" id="KW-0812">Transmembrane</keyword>
<evidence type="ECO:0000259" key="7">
    <source>
        <dbReference type="Pfam" id="PF00753"/>
    </source>
</evidence>
<comment type="subcellular location">
    <subcellularLocation>
        <location evidence="1">Cell membrane</location>
        <topology evidence="1">Multi-pass membrane protein</topology>
    </subcellularLocation>
</comment>
<dbReference type="RefSeq" id="WP_120367251.1">
    <property type="nucleotide sequence ID" value="NZ_RAXZ01000006.1"/>
</dbReference>
<protein>
    <submittedName>
        <fullName evidence="10">DNA internalization-related competence protein ComEC/Rec2</fullName>
    </submittedName>
</protein>
<dbReference type="Pfam" id="PF13567">
    <property type="entry name" value="DUF4131"/>
    <property type="match status" value="1"/>
</dbReference>
<feature type="transmembrane region" description="Helical" evidence="6">
    <location>
        <begin position="326"/>
        <end position="344"/>
    </location>
</feature>
<dbReference type="PANTHER" id="PTHR30619">
    <property type="entry name" value="DNA INTERNALIZATION/COMPETENCE PROTEIN COMEC/REC2"/>
    <property type="match status" value="1"/>
</dbReference>
<feature type="transmembrane region" description="Helical" evidence="6">
    <location>
        <begin position="26"/>
        <end position="44"/>
    </location>
</feature>
<dbReference type="InterPro" id="IPR004797">
    <property type="entry name" value="Competence_ComEC/Rec2"/>
</dbReference>
<feature type="transmembrane region" description="Helical" evidence="6">
    <location>
        <begin position="302"/>
        <end position="320"/>
    </location>
</feature>
<organism evidence="10 11">
    <name type="scientific">Acinetobacter cumulans</name>
    <dbReference type="NCBI Taxonomy" id="2136182"/>
    <lineage>
        <taxon>Bacteria</taxon>
        <taxon>Pseudomonadati</taxon>
        <taxon>Pseudomonadota</taxon>
        <taxon>Gammaproteobacteria</taxon>
        <taxon>Moraxellales</taxon>
        <taxon>Moraxellaceae</taxon>
        <taxon>Acinetobacter</taxon>
    </lineage>
</organism>
<dbReference type="InterPro" id="IPR052159">
    <property type="entry name" value="Competence_DNA_uptake"/>
</dbReference>
<evidence type="ECO:0000256" key="3">
    <source>
        <dbReference type="ARBA" id="ARBA00022692"/>
    </source>
</evidence>
<proteinExistence type="predicted"/>
<dbReference type="CDD" id="cd07731">
    <property type="entry name" value="ComA-like_MBL-fold"/>
    <property type="match status" value="1"/>
</dbReference>
<feature type="transmembrane region" description="Helical" evidence="6">
    <location>
        <begin position="468"/>
        <end position="487"/>
    </location>
</feature>
<evidence type="ECO:0000256" key="4">
    <source>
        <dbReference type="ARBA" id="ARBA00022989"/>
    </source>
</evidence>
<feature type="transmembrane region" description="Helical" evidence="6">
    <location>
        <begin position="499"/>
        <end position="519"/>
    </location>
</feature>
<dbReference type="InterPro" id="IPR036866">
    <property type="entry name" value="RibonucZ/Hydroxyglut_hydro"/>
</dbReference>
<evidence type="ECO:0000313" key="10">
    <source>
        <dbReference type="EMBL" id="RKG53620.1"/>
    </source>
</evidence>
<keyword evidence="4 6" id="KW-1133">Transmembrane helix</keyword>
<accession>A0A3A8GE20</accession>
<evidence type="ECO:0000256" key="6">
    <source>
        <dbReference type="SAM" id="Phobius"/>
    </source>
</evidence>
<name>A0A3A8GE20_9GAMM</name>
<dbReference type="SUPFAM" id="SSF56281">
    <property type="entry name" value="Metallo-hydrolase/oxidoreductase"/>
    <property type="match status" value="1"/>
</dbReference>
<keyword evidence="5 6" id="KW-0472">Membrane</keyword>
<dbReference type="GO" id="GO:0005886">
    <property type="term" value="C:plasma membrane"/>
    <property type="evidence" value="ECO:0007669"/>
    <property type="project" value="UniProtKB-SubCell"/>
</dbReference>
<feature type="domain" description="Metallo-beta-lactamase" evidence="7">
    <location>
        <begin position="554"/>
        <end position="650"/>
    </location>
</feature>
<keyword evidence="2" id="KW-1003">Cell membrane</keyword>
<dbReference type="NCBIfam" id="TIGR00361">
    <property type="entry name" value="ComEC_Rec2"/>
    <property type="match status" value="1"/>
</dbReference>
<sequence>MLLCFCLGWILGTAWMGKTGFDAQLSTVLALLSFVFIIISSKFFARKGIVFKILSTAVVLCLGSYLGFAYANQQLKQRLQYTVHQPEKTSILVYVHALNQYSEHSIQQRVMVLNAARQPLQYLLYLPKTKTVSSSDLELELGHYYQLEGQLKPAHTYATAGVFDQEQWLLQQNIQATFRVKRAIALNEAQIKALGYSDILYQQQKLIPQFRLWTEKQRLAFRVKIFHLPLAHKGLLLALLTGDKSLLDEATVDQFQRFGISHLLAISGPHVLIFAMLICWIITRCIRKFAPRLYLKIPRQFILIWPFMGCVFVYCAFVGFEIPAMRTFIMTVVASGMLVLRLRVYALKLLVYSATLLLLFDPFSILSAAFWLSYGACFILLRIYQTLWLQQQSLEANTAWWVKLRLSLHVLITSQWKIFIALFPMMALFFKQVAWIAPLSNLLAIPSLGLVVVPLDVLAAFVNFFAPGIAAVIFQFNDFCLTLLLSLLNVIDHVFNPQLLNITFNPATILLLSLCIFIFYLPDGIVPKAWLLLGLVAICLKSYTPQPFQLTVLDVGQGQSILVREGRHSMMVDTGGYYDEQKFSIGKNIILPFLSRQGLSSIDQLVLTHLDQDHSGAYFSIQDQLAIKSLYASEHVAVPNATQFEYCQQGQVWQWENVQIEVLSPNNIQAVRAGAERNENSCVLYIRMNHAMPYQSYLLMGDAGWQTEYELLKAYPNLQVDVLVLGHHGSRHSSSFDFLQHYQPKLAIASAGKWNRYGHPSKETLARLKALNIPMLSTAEKGSIEFKAKDGRIQLIAFRDQWQWLNH</sequence>
<dbReference type="InterPro" id="IPR025405">
    <property type="entry name" value="DUF4131"/>
</dbReference>
<dbReference type="PANTHER" id="PTHR30619:SF7">
    <property type="entry name" value="BETA-LACTAMASE DOMAIN PROTEIN"/>
    <property type="match status" value="1"/>
</dbReference>
<evidence type="ECO:0000256" key="2">
    <source>
        <dbReference type="ARBA" id="ARBA00022475"/>
    </source>
</evidence>
<evidence type="ECO:0000256" key="1">
    <source>
        <dbReference type="ARBA" id="ARBA00004651"/>
    </source>
</evidence>
<evidence type="ECO:0000259" key="8">
    <source>
        <dbReference type="Pfam" id="PF03772"/>
    </source>
</evidence>
<reference evidence="10 11" key="1">
    <citation type="submission" date="2018-09" db="EMBL/GenBank/DDBJ databases">
        <title>The draft genome of Acinetobacter spp. strains.</title>
        <authorList>
            <person name="Qin J."/>
            <person name="Feng Y."/>
            <person name="Zong Z."/>
        </authorList>
    </citation>
    <scope>NUCLEOTIDE SEQUENCE [LARGE SCALE GENOMIC DNA]</scope>
    <source>
        <strain evidence="10 11">WCHAc060002</strain>
    </source>
</reference>
<feature type="transmembrane region" description="Helical" evidence="6">
    <location>
        <begin position="263"/>
        <end position="282"/>
    </location>
</feature>
<dbReference type="Proteomes" id="UP000281084">
    <property type="component" value="Unassembled WGS sequence"/>
</dbReference>
<feature type="transmembrane region" description="Helical" evidence="6">
    <location>
        <begin position="51"/>
        <end position="71"/>
    </location>
</feature>
<evidence type="ECO:0000256" key="5">
    <source>
        <dbReference type="ARBA" id="ARBA00023136"/>
    </source>
</evidence>
<feature type="transmembrane region" description="Helical" evidence="6">
    <location>
        <begin position="356"/>
        <end position="384"/>
    </location>
</feature>
<feature type="transmembrane region" description="Helical" evidence="6">
    <location>
        <begin position="404"/>
        <end position="430"/>
    </location>
</feature>
<dbReference type="EMBL" id="RAXZ01000006">
    <property type="protein sequence ID" value="RKG53620.1"/>
    <property type="molecule type" value="Genomic_DNA"/>
</dbReference>
<evidence type="ECO:0000313" key="11">
    <source>
        <dbReference type="Proteomes" id="UP000281084"/>
    </source>
</evidence>